<comment type="similarity">
    <text evidence="2 6">Belongs to the FliS family.</text>
</comment>
<gene>
    <name evidence="7" type="ORF">C8D93_10814</name>
</gene>
<dbReference type="AlphaFoldDB" id="A0A318EA87"/>
<organism evidence="7 8">
    <name type="scientific">Sinimarinibacterium flocculans</name>
    <dbReference type="NCBI Taxonomy" id="985250"/>
    <lineage>
        <taxon>Bacteria</taxon>
        <taxon>Pseudomonadati</taxon>
        <taxon>Pseudomonadota</taxon>
        <taxon>Gammaproteobacteria</taxon>
        <taxon>Nevskiales</taxon>
        <taxon>Nevskiaceae</taxon>
        <taxon>Sinimarinibacterium</taxon>
    </lineage>
</organism>
<evidence type="ECO:0000313" key="8">
    <source>
        <dbReference type="Proteomes" id="UP000248330"/>
    </source>
</evidence>
<dbReference type="InterPro" id="IPR036584">
    <property type="entry name" value="FliS_sf"/>
</dbReference>
<keyword evidence="7" id="KW-0969">Cilium</keyword>
<evidence type="ECO:0000256" key="3">
    <source>
        <dbReference type="ARBA" id="ARBA00022490"/>
    </source>
</evidence>
<dbReference type="RefSeq" id="WP_110266006.1">
    <property type="nucleotide sequence ID" value="NZ_CAKZQT010000026.1"/>
</dbReference>
<evidence type="ECO:0000256" key="5">
    <source>
        <dbReference type="ARBA" id="ARBA00023186"/>
    </source>
</evidence>
<dbReference type="Proteomes" id="UP000248330">
    <property type="component" value="Unassembled WGS sequence"/>
</dbReference>
<keyword evidence="3 6" id="KW-0963">Cytoplasm</keyword>
<accession>A0A318EA87</accession>
<keyword evidence="4 6" id="KW-1005">Bacterial flagellum biogenesis</keyword>
<keyword evidence="7" id="KW-0966">Cell projection</keyword>
<dbReference type="InterPro" id="IPR003713">
    <property type="entry name" value="FliS"/>
</dbReference>
<name>A0A318EA87_9GAMM</name>
<dbReference type="PIRSF" id="PIRSF039090">
    <property type="entry name" value="Flis"/>
    <property type="match status" value="1"/>
</dbReference>
<sequence>MSYAALQQYRSTSNYGGTVEASPHKLVEMLYTGAIDRLATARGAVLRGEVAVKLRTLGSALAIVEHLRLSLDHEAGGAIARNLDALYDYLGRRLLQANVRDDVEAIDEALALLRQIKSAWDGIAPTRQ</sequence>
<dbReference type="GO" id="GO:0071973">
    <property type="term" value="P:bacterial-type flagellum-dependent cell motility"/>
    <property type="evidence" value="ECO:0007669"/>
    <property type="project" value="TreeGrafter"/>
</dbReference>
<proteinExistence type="inferred from homology"/>
<dbReference type="CDD" id="cd16098">
    <property type="entry name" value="FliS"/>
    <property type="match status" value="1"/>
</dbReference>
<dbReference type="GO" id="GO:0044780">
    <property type="term" value="P:bacterial-type flagellum assembly"/>
    <property type="evidence" value="ECO:0007669"/>
    <property type="project" value="InterPro"/>
</dbReference>
<comment type="subcellular location">
    <subcellularLocation>
        <location evidence="1 6">Cytoplasm</location>
        <location evidence="1 6">Cytosol</location>
    </subcellularLocation>
</comment>
<evidence type="ECO:0000256" key="4">
    <source>
        <dbReference type="ARBA" id="ARBA00022795"/>
    </source>
</evidence>
<dbReference type="GO" id="GO:0005829">
    <property type="term" value="C:cytosol"/>
    <property type="evidence" value="ECO:0007669"/>
    <property type="project" value="UniProtKB-SubCell"/>
</dbReference>
<dbReference type="PANTHER" id="PTHR34773">
    <property type="entry name" value="FLAGELLAR SECRETION CHAPERONE FLIS"/>
    <property type="match status" value="1"/>
</dbReference>
<evidence type="ECO:0000313" key="7">
    <source>
        <dbReference type="EMBL" id="PXV66042.1"/>
    </source>
</evidence>
<evidence type="ECO:0000256" key="1">
    <source>
        <dbReference type="ARBA" id="ARBA00004514"/>
    </source>
</evidence>
<keyword evidence="5" id="KW-0143">Chaperone</keyword>
<dbReference type="EMBL" id="QICN01000008">
    <property type="protein sequence ID" value="PXV66042.1"/>
    <property type="molecule type" value="Genomic_DNA"/>
</dbReference>
<dbReference type="Gene3D" id="1.20.120.340">
    <property type="entry name" value="Flagellar protein FliS"/>
    <property type="match status" value="1"/>
</dbReference>
<dbReference type="SUPFAM" id="SSF101116">
    <property type="entry name" value="Flagellar export chaperone FliS"/>
    <property type="match status" value="1"/>
</dbReference>
<keyword evidence="7" id="KW-0282">Flagellum</keyword>
<dbReference type="Pfam" id="PF02561">
    <property type="entry name" value="FliS"/>
    <property type="match status" value="1"/>
</dbReference>
<reference evidence="7 8" key="1">
    <citation type="submission" date="2018-04" db="EMBL/GenBank/DDBJ databases">
        <title>Genomic Encyclopedia of Type Strains, Phase IV (KMG-IV): sequencing the most valuable type-strain genomes for metagenomic binning, comparative biology and taxonomic classification.</title>
        <authorList>
            <person name="Goeker M."/>
        </authorList>
    </citation>
    <scope>NUCLEOTIDE SEQUENCE [LARGE SCALE GENOMIC DNA]</scope>
    <source>
        <strain evidence="7 8">DSM 104150</strain>
    </source>
</reference>
<dbReference type="PANTHER" id="PTHR34773:SF1">
    <property type="entry name" value="FLAGELLAR SECRETION CHAPERONE FLIS"/>
    <property type="match status" value="1"/>
</dbReference>
<comment type="caution">
    <text evidence="7">The sequence shown here is derived from an EMBL/GenBank/DDBJ whole genome shotgun (WGS) entry which is preliminary data.</text>
</comment>
<dbReference type="NCBIfam" id="TIGR00208">
    <property type="entry name" value="fliS"/>
    <property type="match status" value="1"/>
</dbReference>
<keyword evidence="8" id="KW-1185">Reference proteome</keyword>
<evidence type="ECO:0000256" key="6">
    <source>
        <dbReference type="PIRNR" id="PIRNR039090"/>
    </source>
</evidence>
<dbReference type="OrthoDB" id="9792010at2"/>
<protein>
    <recommendedName>
        <fullName evidence="6">Flagellar secretion chaperone FliS</fullName>
    </recommendedName>
</protein>
<evidence type="ECO:0000256" key="2">
    <source>
        <dbReference type="ARBA" id="ARBA00008787"/>
    </source>
</evidence>